<feature type="domain" description="Rad21/Rec8-like protein C-terminal eukaryotic" evidence="7">
    <location>
        <begin position="487"/>
        <end position="537"/>
    </location>
</feature>
<evidence type="ECO:0000256" key="4">
    <source>
        <dbReference type="ARBA" id="ARBA00022454"/>
    </source>
</evidence>
<dbReference type="InterPro" id="IPR049589">
    <property type="entry name" value="NXP1_M-like"/>
</dbReference>
<dbReference type="PANTHER" id="PTHR12585:SF69">
    <property type="entry name" value="FI11703P"/>
    <property type="match status" value="1"/>
</dbReference>
<protein>
    <recommendedName>
        <fullName evidence="11">Double-strand-break repair protein rad21-like protein 1</fullName>
    </recommendedName>
</protein>
<organism evidence="9 10">
    <name type="scientific">Oedothorax gibbosus</name>
    <dbReference type="NCBI Taxonomy" id="931172"/>
    <lineage>
        <taxon>Eukaryota</taxon>
        <taxon>Metazoa</taxon>
        <taxon>Ecdysozoa</taxon>
        <taxon>Arthropoda</taxon>
        <taxon>Chelicerata</taxon>
        <taxon>Arachnida</taxon>
        <taxon>Araneae</taxon>
        <taxon>Araneomorphae</taxon>
        <taxon>Entelegynae</taxon>
        <taxon>Araneoidea</taxon>
        <taxon>Linyphiidae</taxon>
        <taxon>Erigoninae</taxon>
        <taxon>Oedothorax</taxon>
    </lineage>
</organism>
<dbReference type="Pfam" id="PF04824">
    <property type="entry name" value="Rad21_Rec8"/>
    <property type="match status" value="1"/>
</dbReference>
<evidence type="ECO:0000256" key="6">
    <source>
        <dbReference type="SAM" id="MobiDB-lite"/>
    </source>
</evidence>
<dbReference type="GO" id="GO:0007062">
    <property type="term" value="P:sister chromatid cohesion"/>
    <property type="evidence" value="ECO:0007669"/>
    <property type="project" value="InterPro"/>
</dbReference>
<dbReference type="AlphaFoldDB" id="A0AAV6UIM0"/>
<dbReference type="GO" id="GO:0008278">
    <property type="term" value="C:cohesin complex"/>
    <property type="evidence" value="ECO:0007669"/>
    <property type="project" value="InterPro"/>
</dbReference>
<dbReference type="Pfam" id="PF04825">
    <property type="entry name" value="Rad21_Rec8_N"/>
    <property type="match status" value="1"/>
</dbReference>
<feature type="domain" description="Rad21/Rec8-like protein N-terminal" evidence="8">
    <location>
        <begin position="4"/>
        <end position="99"/>
    </location>
</feature>
<comment type="caution">
    <text evidence="9">The sequence shown here is derived from an EMBL/GenBank/DDBJ whole genome shotgun (WGS) entry which is preliminary data.</text>
</comment>
<gene>
    <name evidence="9" type="ORF">JTE90_025394</name>
</gene>
<evidence type="ECO:0000259" key="8">
    <source>
        <dbReference type="Pfam" id="PF04825"/>
    </source>
</evidence>
<dbReference type="GO" id="GO:0003682">
    <property type="term" value="F:chromatin binding"/>
    <property type="evidence" value="ECO:0007669"/>
    <property type="project" value="TreeGrafter"/>
</dbReference>
<keyword evidence="5" id="KW-0539">Nucleus</keyword>
<evidence type="ECO:0008006" key="11">
    <source>
        <dbReference type="Google" id="ProtNLM"/>
    </source>
</evidence>
<keyword evidence="10" id="KW-1185">Reference proteome</keyword>
<dbReference type="CDD" id="cd21792">
    <property type="entry name" value="Rad21_Rec8_M_NXP1-like"/>
    <property type="match status" value="1"/>
</dbReference>
<dbReference type="Proteomes" id="UP000827092">
    <property type="component" value="Unassembled WGS sequence"/>
</dbReference>
<evidence type="ECO:0000256" key="1">
    <source>
        <dbReference type="ARBA" id="ARBA00004123"/>
    </source>
</evidence>
<proteinExistence type="inferred from homology"/>
<sequence length="549" mass="63481">MVLFFTNLLLGGKNDLKKVWLAAHWEKKLKRYQITQINIESSVEHMMTQEIILDLRLSGHLLVGIVRIFSRKTTYLLNECSDIFNRVRIFREVLTDLPLNRMQARLQDITLPEALDDLNFEKINDDAIFSSNQAQSELITLKETVANSCLINDDLDELNFEEERNEAILEDEFELLSLFNEMEDKENFHRKVSDVPKSAVINCGDEINYVDADEQMDYCNEEGYQNGSDNSTHSSSKRLFSRHISVSQELILLQEKVQEVCRQDKIDLEPLTDFTLNSSRKRRKRKLIIDEVKMMDKEKMKRNYYDNSDIVVPLDLAPPLKRLMVLKEIGQSEKIFRLPGQKMGSHILFNLFVQKLKTYKTDNKEESSGDEDSHASIPHSEPRGEALFGEDLFNAEPVEQFVTEPMEINEPENFAEGMIGNDVELSIELSDSLVHKSGTHKANINFSSELQFDFSVSENTTENIHFMLQDRIVGLLEVLKLEFQDINKVSFRELVRGERKKMVARAFLSVLMLKKFSIVQLRQENAYDDILITPDDNFDPACNELCQGL</sequence>
<keyword evidence="4" id="KW-0158">Chromosome</keyword>
<dbReference type="InterPro" id="IPR023093">
    <property type="entry name" value="ScpA-like_C"/>
</dbReference>
<evidence type="ECO:0000313" key="10">
    <source>
        <dbReference type="Proteomes" id="UP000827092"/>
    </source>
</evidence>
<dbReference type="EMBL" id="JAFNEN010000387">
    <property type="protein sequence ID" value="KAG8184084.1"/>
    <property type="molecule type" value="Genomic_DNA"/>
</dbReference>
<dbReference type="Gene3D" id="1.10.10.580">
    <property type="entry name" value="Structural maintenance of chromosome 1. Chain E"/>
    <property type="match status" value="1"/>
</dbReference>
<dbReference type="InterPro" id="IPR006910">
    <property type="entry name" value="Rad21_Rec8_N"/>
</dbReference>
<dbReference type="GO" id="GO:0005634">
    <property type="term" value="C:nucleus"/>
    <property type="evidence" value="ECO:0007669"/>
    <property type="project" value="UniProtKB-SubCell"/>
</dbReference>
<comment type="subcellular location">
    <subcellularLocation>
        <location evidence="2">Chromosome</location>
    </subcellularLocation>
    <subcellularLocation>
        <location evidence="1">Nucleus</location>
    </subcellularLocation>
</comment>
<dbReference type="InterPro" id="IPR039781">
    <property type="entry name" value="Rad21/Rec8-like"/>
</dbReference>
<evidence type="ECO:0000259" key="7">
    <source>
        <dbReference type="Pfam" id="PF04824"/>
    </source>
</evidence>
<evidence type="ECO:0000256" key="2">
    <source>
        <dbReference type="ARBA" id="ARBA00004286"/>
    </source>
</evidence>
<dbReference type="InterPro" id="IPR036390">
    <property type="entry name" value="WH_DNA-bd_sf"/>
</dbReference>
<name>A0AAV6UIM0_9ARAC</name>
<evidence type="ECO:0000313" key="9">
    <source>
        <dbReference type="EMBL" id="KAG8184084.1"/>
    </source>
</evidence>
<dbReference type="GO" id="GO:1990414">
    <property type="term" value="P:replication-born double-strand break repair via sister chromatid exchange"/>
    <property type="evidence" value="ECO:0007669"/>
    <property type="project" value="TreeGrafter"/>
</dbReference>
<comment type="similarity">
    <text evidence="3">Belongs to the rad21 family.</text>
</comment>
<evidence type="ECO:0000256" key="5">
    <source>
        <dbReference type="ARBA" id="ARBA00023242"/>
    </source>
</evidence>
<accession>A0AAV6UIM0</accession>
<evidence type="ECO:0000256" key="3">
    <source>
        <dbReference type="ARBA" id="ARBA00009870"/>
    </source>
</evidence>
<reference evidence="9 10" key="1">
    <citation type="journal article" date="2022" name="Nat. Ecol. Evol.">
        <title>A masculinizing supergene underlies an exaggerated male reproductive morph in a spider.</title>
        <authorList>
            <person name="Hendrickx F."/>
            <person name="De Corte Z."/>
            <person name="Sonet G."/>
            <person name="Van Belleghem S.M."/>
            <person name="Kostlbacher S."/>
            <person name="Vangestel C."/>
        </authorList>
    </citation>
    <scope>NUCLEOTIDE SEQUENCE [LARGE SCALE GENOMIC DNA]</scope>
    <source>
        <strain evidence="9">W744_W776</strain>
    </source>
</reference>
<dbReference type="PANTHER" id="PTHR12585">
    <property type="entry name" value="SCC1 / RAD21 FAMILY MEMBER"/>
    <property type="match status" value="1"/>
</dbReference>
<dbReference type="SUPFAM" id="SSF46785">
    <property type="entry name" value="Winged helix' DNA-binding domain"/>
    <property type="match status" value="1"/>
</dbReference>
<feature type="region of interest" description="Disordered" evidence="6">
    <location>
        <begin position="362"/>
        <end position="381"/>
    </location>
</feature>
<dbReference type="InterPro" id="IPR006909">
    <property type="entry name" value="Rad21/Rec8_C_eu"/>
</dbReference>